<dbReference type="EMBL" id="LO018304">
    <property type="protein sequence ID" value="CUM59317.1"/>
    <property type="molecule type" value="Genomic_DNA"/>
</dbReference>
<protein>
    <submittedName>
        <fullName evidence="1">Precorrin-2 C20-methyltransferase</fullName>
    </submittedName>
</protein>
<proteinExistence type="predicted"/>
<dbReference type="Gene3D" id="3.30.950.10">
    <property type="entry name" value="Methyltransferase, Cobalt-precorrin-4 Transmethylase, Domain 2"/>
    <property type="match status" value="1"/>
</dbReference>
<gene>
    <name evidence="1" type="ORF">PLAM_1350</name>
</gene>
<dbReference type="GO" id="GO:0008168">
    <property type="term" value="F:methyltransferase activity"/>
    <property type="evidence" value="ECO:0007669"/>
    <property type="project" value="UniProtKB-KW"/>
</dbReference>
<name>A0A1J1JDU9_PLAAG</name>
<sequence>MIKFISVYQQVREVLKPYNLLKQTYIVERATLPNQVIYNGLSDRPHFRLSCFSILIVKTQP</sequence>
<dbReference type="InterPro" id="IPR014776">
    <property type="entry name" value="4pyrrole_Mease_sub2"/>
</dbReference>
<dbReference type="GO" id="GO:0032259">
    <property type="term" value="P:methylation"/>
    <property type="evidence" value="ECO:0007669"/>
    <property type="project" value="UniProtKB-KW"/>
</dbReference>
<accession>A0A1J1JDU9</accession>
<organism evidence="1">
    <name type="scientific">Planktothrix agardhii</name>
    <name type="common">Oscillatoria agardhii</name>
    <dbReference type="NCBI Taxonomy" id="1160"/>
    <lineage>
        <taxon>Bacteria</taxon>
        <taxon>Bacillati</taxon>
        <taxon>Cyanobacteriota</taxon>
        <taxon>Cyanophyceae</taxon>
        <taxon>Oscillatoriophycideae</taxon>
        <taxon>Oscillatoriales</taxon>
        <taxon>Microcoleaceae</taxon>
        <taxon>Planktothrix</taxon>
    </lineage>
</organism>
<dbReference type="RefSeq" id="WP_254033833.1">
    <property type="nucleotide sequence ID" value="NZ_LR882944.1"/>
</dbReference>
<keyword evidence="1" id="KW-0489">Methyltransferase</keyword>
<dbReference type="AlphaFoldDB" id="A0A1J1JDU9"/>
<reference evidence="1" key="1">
    <citation type="submission" date="2015-09" db="EMBL/GenBank/DDBJ databases">
        <authorList>
            <person name="Jackson K.R."/>
            <person name="Lunt B.L."/>
            <person name="Fisher J.N.B."/>
            <person name="Gardner A.V."/>
            <person name="Bailey M.E."/>
            <person name="Deus L.M."/>
            <person name="Earl A.S."/>
            <person name="Gibby P.D."/>
            <person name="Hartmann K.A."/>
            <person name="Liu J.E."/>
            <person name="Manci A.M."/>
            <person name="Nielsen D.A."/>
            <person name="Solomon M.B."/>
            <person name="Breakwell D.P."/>
            <person name="Burnett S.H."/>
            <person name="Grose J.H."/>
        </authorList>
    </citation>
    <scope>NUCLEOTIDE SEQUENCE</scope>
    <source>
        <strain evidence="1">7805</strain>
    </source>
</reference>
<evidence type="ECO:0000313" key="1">
    <source>
        <dbReference type="EMBL" id="CUM59317.1"/>
    </source>
</evidence>
<keyword evidence="1" id="KW-0808">Transferase</keyword>